<name>A0ABR9QF93_9BACI</name>
<dbReference type="RefSeq" id="WP_193534638.1">
    <property type="nucleotide sequence ID" value="NZ_JADCLJ010000007.1"/>
</dbReference>
<protein>
    <submittedName>
        <fullName evidence="1">Uncharacterized protein</fullName>
    </submittedName>
</protein>
<keyword evidence="2" id="KW-1185">Reference proteome</keyword>
<proteinExistence type="predicted"/>
<organism evidence="1 2">
    <name type="scientific">Litchfieldia luteola</name>
    <dbReference type="NCBI Taxonomy" id="682179"/>
    <lineage>
        <taxon>Bacteria</taxon>
        <taxon>Bacillati</taxon>
        <taxon>Bacillota</taxon>
        <taxon>Bacilli</taxon>
        <taxon>Bacillales</taxon>
        <taxon>Bacillaceae</taxon>
        <taxon>Litchfieldia</taxon>
    </lineage>
</organism>
<dbReference type="Proteomes" id="UP001516662">
    <property type="component" value="Unassembled WGS sequence"/>
</dbReference>
<reference evidence="1 2" key="1">
    <citation type="submission" date="2020-10" db="EMBL/GenBank/DDBJ databases">
        <title>Bacillus sp. HD4P25, an endophyte from a halophyte.</title>
        <authorList>
            <person name="Sun J.-Q."/>
        </authorList>
    </citation>
    <scope>NUCLEOTIDE SEQUENCE [LARGE SCALE GENOMIC DNA]</scope>
    <source>
        <strain evidence="1 2">YIM 93174</strain>
    </source>
</reference>
<gene>
    <name evidence="1" type="ORF">IMZ08_03705</name>
</gene>
<evidence type="ECO:0000313" key="2">
    <source>
        <dbReference type="Proteomes" id="UP001516662"/>
    </source>
</evidence>
<comment type="caution">
    <text evidence="1">The sequence shown here is derived from an EMBL/GenBank/DDBJ whole genome shotgun (WGS) entry which is preliminary data.</text>
</comment>
<sequence length="52" mass="5779">MMNFIKKMVGQGKNDADCCGIEIKEVNEEVQVEKAEDTCCETTEKKTESCCG</sequence>
<accession>A0ABR9QF93</accession>
<evidence type="ECO:0000313" key="1">
    <source>
        <dbReference type="EMBL" id="MBE4907164.1"/>
    </source>
</evidence>
<dbReference type="EMBL" id="JADCLJ010000007">
    <property type="protein sequence ID" value="MBE4907164.1"/>
    <property type="molecule type" value="Genomic_DNA"/>
</dbReference>